<dbReference type="OrthoDB" id="3217546at2"/>
<proteinExistence type="predicted"/>
<evidence type="ECO:0000313" key="2">
    <source>
        <dbReference type="Proteomes" id="UP000188929"/>
    </source>
</evidence>
<keyword evidence="2" id="KW-1185">Reference proteome</keyword>
<dbReference type="AlphaFoldDB" id="A0A1V2IF32"/>
<sequence length="121" mass="13408">MENTDWRFYETPDGSIDVDPPAHIDPATRTLVRTAILDWLFTDVGRSPTGIAEYRSALAEAQSNGSPTVIGNGTAQTLAADRVILESLYEQWDDVTLSGDDFERVLDNYQAFIVGRADDRV</sequence>
<evidence type="ECO:0000313" key="1">
    <source>
        <dbReference type="EMBL" id="ONH31076.1"/>
    </source>
</evidence>
<dbReference type="Proteomes" id="UP000188929">
    <property type="component" value="Unassembled WGS sequence"/>
</dbReference>
<protein>
    <submittedName>
        <fullName evidence="1">Uncharacterized protein</fullName>
    </submittedName>
</protein>
<dbReference type="RefSeq" id="WP_076816168.1">
    <property type="nucleotide sequence ID" value="NZ_MOMC01000019.1"/>
</dbReference>
<name>A0A1V2IF32_9ACTN</name>
<dbReference type="EMBL" id="MOMC01000019">
    <property type="protein sequence ID" value="ONH31076.1"/>
    <property type="molecule type" value="Genomic_DNA"/>
</dbReference>
<comment type="caution">
    <text evidence="1">The sequence shown here is derived from an EMBL/GenBank/DDBJ whole genome shotgun (WGS) entry which is preliminary data.</text>
</comment>
<organism evidence="1 2">
    <name type="scientific">Pseudofrankia asymbiotica</name>
    <dbReference type="NCBI Taxonomy" id="1834516"/>
    <lineage>
        <taxon>Bacteria</taxon>
        <taxon>Bacillati</taxon>
        <taxon>Actinomycetota</taxon>
        <taxon>Actinomycetes</taxon>
        <taxon>Frankiales</taxon>
        <taxon>Frankiaceae</taxon>
        <taxon>Pseudofrankia</taxon>
    </lineage>
</organism>
<gene>
    <name evidence="1" type="ORF">BL253_11135</name>
</gene>
<accession>A0A1V2IF32</accession>
<reference evidence="2" key="1">
    <citation type="submission" date="2016-10" db="EMBL/GenBank/DDBJ databases">
        <title>Frankia sp. NRRL B-16386 Genome sequencing.</title>
        <authorList>
            <person name="Ghodhbane-Gtari F."/>
            <person name="Swanson E."/>
            <person name="Gueddou A."/>
            <person name="Hezbri K."/>
            <person name="Ktari K."/>
            <person name="Nouioui I."/>
            <person name="Morris K."/>
            <person name="Simpson S."/>
            <person name="Abebe-Akele F."/>
            <person name="Thomas K."/>
            <person name="Gtari M."/>
            <person name="Tisa L.S."/>
        </authorList>
    </citation>
    <scope>NUCLEOTIDE SEQUENCE [LARGE SCALE GENOMIC DNA]</scope>
    <source>
        <strain evidence="2">NRRL B-16386</strain>
    </source>
</reference>